<feature type="transmembrane region" description="Helical" evidence="8">
    <location>
        <begin position="460"/>
        <end position="478"/>
    </location>
</feature>
<feature type="transmembrane region" description="Helical" evidence="8">
    <location>
        <begin position="539"/>
        <end position="564"/>
    </location>
</feature>
<dbReference type="EMBL" id="JACKWZ010000009">
    <property type="protein sequence ID" value="KAF9423348.1"/>
    <property type="molecule type" value="Genomic_DNA"/>
</dbReference>
<comment type="subcellular location">
    <subcellularLocation>
        <location evidence="1">Cell membrane</location>
        <topology evidence="1">Multi-pass membrane protein</topology>
    </subcellularLocation>
    <subcellularLocation>
        <location evidence="8">Membrane</location>
        <topology evidence="8">Multi-pass membrane protein</topology>
    </subcellularLocation>
</comment>
<gene>
    <name evidence="12" type="ORF">HW555_001157</name>
</gene>
<evidence type="ECO:0000256" key="9">
    <source>
        <dbReference type="SAM" id="MobiDB-lite"/>
    </source>
</evidence>
<accession>A0A835LFJ3</accession>
<name>A0A835LFJ3_SPOEX</name>
<keyword evidence="5 8" id="KW-1133">Transmembrane helix</keyword>
<feature type="transmembrane region" description="Helical" evidence="8">
    <location>
        <begin position="629"/>
        <end position="650"/>
    </location>
</feature>
<reference evidence="12" key="1">
    <citation type="submission" date="2020-08" db="EMBL/GenBank/DDBJ databases">
        <title>Spodoptera exigua strain:BAW_Kor-Di-RS1 Genome sequencing and assembly.</title>
        <authorList>
            <person name="Kim J."/>
            <person name="Nam H.Y."/>
            <person name="Kwon M."/>
            <person name="Choi J.H."/>
            <person name="Cho S.R."/>
            <person name="Kim G.-H."/>
        </authorList>
    </citation>
    <scope>NUCLEOTIDE SEQUENCE</scope>
    <source>
        <strain evidence="12">BAW_Kor-Di-RS1</strain>
        <tissue evidence="12">Whole-body</tissue>
    </source>
</reference>
<dbReference type="AlphaFoldDB" id="A0A835LFJ3"/>
<dbReference type="Proteomes" id="UP000648187">
    <property type="component" value="Unassembled WGS sequence"/>
</dbReference>
<keyword evidence="3" id="KW-1003">Cell membrane</keyword>
<dbReference type="PANTHER" id="PTHR12308:SF83">
    <property type="entry name" value="ANOCTAMIN"/>
    <property type="match status" value="1"/>
</dbReference>
<keyword evidence="4 8" id="KW-0812">Transmembrane</keyword>
<proteinExistence type="inferred from homology"/>
<feature type="transmembrane region" description="Helical" evidence="8">
    <location>
        <begin position="900"/>
        <end position="921"/>
    </location>
</feature>
<sequence>SIKEARMITAHKQTLGAKVQKDNGSEASTRPAEDFTCGDPAITLGPNGNGKPPANHCSIVMGGILNNPSLTFNDGVRSIDYVLVWEAFKEDASTAAAYEQRKIFEQNLELEGLQLEREAPENLYGLNFVKIHAPVSVLRDYSEILKLRMPMKALVWLKWSDSDCGQLLIDKFTAHFGPHSVLWEYFDCSKIKKSGQANAIVQAALYMSKVCIRYEHGFANLALGWAPKLYVTLKDVHEKTNSLVEQVDACWDRFMSKIRVDTDMFPERKHRLTAIYSKDKEYLFDTTAECFWTPSIRSRIVQFILDRKKFSEATNDDFAFGITRLISNCTYSAAYPLHDGDLKTPGSMRHLLYTEWAAVSKCIKYQPLDYVKDYFGVKIGLYFAWLGFYTHMLIPASIVGVICVIYSAATVYDNTPSEDVCNYNSSVKMCPQCDYFCDFWDLKATCLQSRITYLFDNPTTVFFAIFMSFWGACFLELWKRYSAEMTHRWDLTGFDVYEEHPRPQYLARLAHVKRTQLNVVTGEREPMVPFWRMRLPATLMSFSVVALLVLMALATVLGVVLYRMSLLGATILRNGNALTTYNPIMFTTATAACINLCFICLFNYVYQYLAEWLTEKELLRTQTEFDDSLTLKIYLLQFVNYYASIFYIAFFKGKLIGRPGDYVRLFGHRQEECAPGGCLLELSIQLAIIMVGKQFINTIVEMLMPYLLKWWYIIRTIGRKRQIKSPLQWVKDFKLVDFGNMGLFPEYLEMVLQYGFVTIFVAAFPLAPLFALINNVLEMRLDAKKFLTCYRRPVPQRVNDIGVWYRILDSIGKLSIITNGFIIAFTSDFIPRLVYQFTNGSMNQYVNNTLADFNISVLEHPPIKTTYNETMCSFPGYWYYKEGDSYEHSNWYWHIMGARLAFVVVFENVVALVMIIVRWAIPDMSGELRDRIRREAYVINSFILEETRARSVRDQGDTTDSNWNHIASMSGSDFDLAAHGDHQNIRDIGKHVVGEIDDQPPPAHV</sequence>
<keyword evidence="13" id="KW-1185">Reference proteome</keyword>
<evidence type="ECO:0000256" key="4">
    <source>
        <dbReference type="ARBA" id="ARBA00022692"/>
    </source>
</evidence>
<feature type="domain" description="Anoctamin transmembrane" evidence="10">
    <location>
        <begin position="371"/>
        <end position="935"/>
    </location>
</feature>
<feature type="region of interest" description="Disordered" evidence="9">
    <location>
        <begin position="13"/>
        <end position="37"/>
    </location>
</feature>
<dbReference type="GO" id="GO:0046983">
    <property type="term" value="F:protein dimerization activity"/>
    <property type="evidence" value="ECO:0007669"/>
    <property type="project" value="InterPro"/>
</dbReference>
<evidence type="ECO:0000256" key="7">
    <source>
        <dbReference type="ARBA" id="ARBA00023180"/>
    </source>
</evidence>
<dbReference type="GO" id="GO:0005886">
    <property type="term" value="C:plasma membrane"/>
    <property type="evidence" value="ECO:0007669"/>
    <property type="project" value="UniProtKB-SubCell"/>
</dbReference>
<evidence type="ECO:0000256" key="8">
    <source>
        <dbReference type="RuleBase" id="RU280814"/>
    </source>
</evidence>
<evidence type="ECO:0000259" key="11">
    <source>
        <dbReference type="Pfam" id="PF16178"/>
    </source>
</evidence>
<dbReference type="GO" id="GO:0005254">
    <property type="term" value="F:chloride channel activity"/>
    <property type="evidence" value="ECO:0007669"/>
    <property type="project" value="TreeGrafter"/>
</dbReference>
<comment type="caution">
    <text evidence="12">The sequence shown here is derived from an EMBL/GenBank/DDBJ whole genome shotgun (WGS) entry which is preliminary data.</text>
</comment>
<comment type="similarity">
    <text evidence="2 8">Belongs to the anoctamin family.</text>
</comment>
<dbReference type="Pfam" id="PF04547">
    <property type="entry name" value="Anoctamin"/>
    <property type="match status" value="1"/>
</dbReference>
<feature type="non-terminal residue" evidence="12">
    <location>
        <position position="1005"/>
    </location>
</feature>
<dbReference type="Pfam" id="PF16178">
    <property type="entry name" value="Anoct_dimer"/>
    <property type="match status" value="1"/>
</dbReference>
<keyword evidence="7" id="KW-0325">Glycoprotein</keyword>
<dbReference type="InterPro" id="IPR049452">
    <property type="entry name" value="Anoctamin_TM"/>
</dbReference>
<feature type="domain" description="Anoctamin dimerisation" evidence="11">
    <location>
        <begin position="72"/>
        <end position="368"/>
    </location>
</feature>
<comment type="caution">
    <text evidence="8">Lacks conserved residue(s) required for the propagation of feature annotation.</text>
</comment>
<evidence type="ECO:0000259" key="10">
    <source>
        <dbReference type="Pfam" id="PF04547"/>
    </source>
</evidence>
<feature type="transmembrane region" description="Helical" evidence="8">
    <location>
        <begin position="751"/>
        <end position="777"/>
    </location>
</feature>
<evidence type="ECO:0000256" key="1">
    <source>
        <dbReference type="ARBA" id="ARBA00004651"/>
    </source>
</evidence>
<evidence type="ECO:0000256" key="5">
    <source>
        <dbReference type="ARBA" id="ARBA00022989"/>
    </source>
</evidence>
<evidence type="ECO:0000313" key="13">
    <source>
        <dbReference type="Proteomes" id="UP000648187"/>
    </source>
</evidence>
<dbReference type="PANTHER" id="PTHR12308">
    <property type="entry name" value="ANOCTAMIN"/>
    <property type="match status" value="1"/>
</dbReference>
<feature type="transmembrane region" description="Helical" evidence="8">
    <location>
        <begin position="382"/>
        <end position="409"/>
    </location>
</feature>
<feature type="transmembrane region" description="Helical" evidence="8">
    <location>
        <begin position="584"/>
        <end position="609"/>
    </location>
</feature>
<keyword evidence="6 8" id="KW-0472">Membrane</keyword>
<dbReference type="InterPro" id="IPR007632">
    <property type="entry name" value="Anoctamin"/>
</dbReference>
<evidence type="ECO:0000256" key="2">
    <source>
        <dbReference type="ARBA" id="ARBA00009671"/>
    </source>
</evidence>
<protein>
    <recommendedName>
        <fullName evidence="8">Anoctamin</fullName>
    </recommendedName>
</protein>
<evidence type="ECO:0000313" key="12">
    <source>
        <dbReference type="EMBL" id="KAF9423348.1"/>
    </source>
</evidence>
<dbReference type="InterPro" id="IPR032394">
    <property type="entry name" value="Anoct_dimer"/>
</dbReference>
<evidence type="ECO:0000256" key="3">
    <source>
        <dbReference type="ARBA" id="ARBA00022475"/>
    </source>
</evidence>
<organism evidence="12 13">
    <name type="scientific">Spodoptera exigua</name>
    <name type="common">Beet armyworm</name>
    <name type="synonym">Noctua fulgens</name>
    <dbReference type="NCBI Taxonomy" id="7107"/>
    <lineage>
        <taxon>Eukaryota</taxon>
        <taxon>Metazoa</taxon>
        <taxon>Ecdysozoa</taxon>
        <taxon>Arthropoda</taxon>
        <taxon>Hexapoda</taxon>
        <taxon>Insecta</taxon>
        <taxon>Pterygota</taxon>
        <taxon>Neoptera</taxon>
        <taxon>Endopterygota</taxon>
        <taxon>Lepidoptera</taxon>
        <taxon>Glossata</taxon>
        <taxon>Ditrysia</taxon>
        <taxon>Noctuoidea</taxon>
        <taxon>Noctuidae</taxon>
        <taxon>Amphipyrinae</taxon>
        <taxon>Spodoptera</taxon>
    </lineage>
</organism>
<evidence type="ECO:0000256" key="6">
    <source>
        <dbReference type="ARBA" id="ARBA00023136"/>
    </source>
</evidence>